<organism evidence="1 2">
    <name type="scientific">Dermacentor silvarum</name>
    <name type="common">Tick</name>
    <dbReference type="NCBI Taxonomy" id="543639"/>
    <lineage>
        <taxon>Eukaryota</taxon>
        <taxon>Metazoa</taxon>
        <taxon>Ecdysozoa</taxon>
        <taxon>Arthropoda</taxon>
        <taxon>Chelicerata</taxon>
        <taxon>Arachnida</taxon>
        <taxon>Acari</taxon>
        <taxon>Parasitiformes</taxon>
        <taxon>Ixodida</taxon>
        <taxon>Ixodoidea</taxon>
        <taxon>Ixodidae</taxon>
        <taxon>Rhipicephalinae</taxon>
        <taxon>Dermacentor</taxon>
    </lineage>
</organism>
<evidence type="ECO:0000313" key="2">
    <source>
        <dbReference type="Proteomes" id="UP000821865"/>
    </source>
</evidence>
<name>A0ACB8D613_DERSI</name>
<reference evidence="1" key="1">
    <citation type="submission" date="2020-05" db="EMBL/GenBank/DDBJ databases">
        <title>Large-scale comparative analyses of tick genomes elucidate their genetic diversity and vector capacities.</title>
        <authorList>
            <person name="Jia N."/>
            <person name="Wang J."/>
            <person name="Shi W."/>
            <person name="Du L."/>
            <person name="Sun Y."/>
            <person name="Zhan W."/>
            <person name="Jiang J."/>
            <person name="Wang Q."/>
            <person name="Zhang B."/>
            <person name="Ji P."/>
            <person name="Sakyi L.B."/>
            <person name="Cui X."/>
            <person name="Yuan T."/>
            <person name="Jiang B."/>
            <person name="Yang W."/>
            <person name="Lam T.T.-Y."/>
            <person name="Chang Q."/>
            <person name="Ding S."/>
            <person name="Wang X."/>
            <person name="Zhu J."/>
            <person name="Ruan X."/>
            <person name="Zhao L."/>
            <person name="Wei J."/>
            <person name="Que T."/>
            <person name="Du C."/>
            <person name="Cheng J."/>
            <person name="Dai P."/>
            <person name="Han X."/>
            <person name="Huang E."/>
            <person name="Gao Y."/>
            <person name="Liu J."/>
            <person name="Shao H."/>
            <person name="Ye R."/>
            <person name="Li L."/>
            <person name="Wei W."/>
            <person name="Wang X."/>
            <person name="Wang C."/>
            <person name="Yang T."/>
            <person name="Huo Q."/>
            <person name="Li W."/>
            <person name="Guo W."/>
            <person name="Chen H."/>
            <person name="Zhou L."/>
            <person name="Ni X."/>
            <person name="Tian J."/>
            <person name="Zhou Y."/>
            <person name="Sheng Y."/>
            <person name="Liu T."/>
            <person name="Pan Y."/>
            <person name="Xia L."/>
            <person name="Li J."/>
            <person name="Zhao F."/>
            <person name="Cao W."/>
        </authorList>
    </citation>
    <scope>NUCLEOTIDE SEQUENCE</scope>
    <source>
        <strain evidence="1">Dsil-2018</strain>
    </source>
</reference>
<accession>A0ACB8D613</accession>
<dbReference type="EMBL" id="CM023472">
    <property type="protein sequence ID" value="KAH7959773.1"/>
    <property type="molecule type" value="Genomic_DNA"/>
</dbReference>
<keyword evidence="2" id="KW-1185">Reference proteome</keyword>
<proteinExistence type="predicted"/>
<evidence type="ECO:0000313" key="1">
    <source>
        <dbReference type="EMBL" id="KAH7959773.1"/>
    </source>
</evidence>
<protein>
    <submittedName>
        <fullName evidence="1">Uncharacterized protein</fullName>
    </submittedName>
</protein>
<dbReference type="Proteomes" id="UP000821865">
    <property type="component" value="Chromosome 3"/>
</dbReference>
<gene>
    <name evidence="1" type="ORF">HPB49_013742</name>
</gene>
<comment type="caution">
    <text evidence="1">The sequence shown here is derived from an EMBL/GenBank/DDBJ whole genome shotgun (WGS) entry which is preliminary data.</text>
</comment>
<sequence>MCRSSGDAPRFVDAFETQASAVTHNATILNIKDAVGALTLIRVPVEVSDVVLSFRIDTGAVVSFMHLRDYQQYFAHIPLRPSHLVLQNYSQQVVKILGSFRAAVYFQGKSTPVHFYVTERGSSLLRLDAIKALKL</sequence>